<dbReference type="Pfam" id="PF00646">
    <property type="entry name" value="F-box"/>
    <property type="match status" value="1"/>
</dbReference>
<dbReference type="PROSITE" id="PS50181">
    <property type="entry name" value="FBOX"/>
    <property type="match status" value="1"/>
</dbReference>
<organism evidence="2 3">
    <name type="scientific">Legionella nautarum</name>
    <dbReference type="NCBI Taxonomy" id="45070"/>
    <lineage>
        <taxon>Bacteria</taxon>
        <taxon>Pseudomonadati</taxon>
        <taxon>Pseudomonadota</taxon>
        <taxon>Gammaproteobacteria</taxon>
        <taxon>Legionellales</taxon>
        <taxon>Legionellaceae</taxon>
        <taxon>Legionella</taxon>
    </lineage>
</organism>
<evidence type="ECO:0000313" key="2">
    <source>
        <dbReference type="EMBL" id="KTD37702.1"/>
    </source>
</evidence>
<accession>A0A0W0WZP0</accession>
<comment type="caution">
    <text evidence="2">The sequence shown here is derived from an EMBL/GenBank/DDBJ whole genome shotgun (WGS) entry which is preliminary data.</text>
</comment>
<dbReference type="Proteomes" id="UP000054725">
    <property type="component" value="Unassembled WGS sequence"/>
</dbReference>
<dbReference type="InterPro" id="IPR036047">
    <property type="entry name" value="F-box-like_dom_sf"/>
</dbReference>
<dbReference type="RefSeq" id="WP_058503704.1">
    <property type="nucleotide sequence ID" value="NZ_CAAAIF010000021.1"/>
</dbReference>
<dbReference type="EMBL" id="LNYO01000010">
    <property type="protein sequence ID" value="KTD37702.1"/>
    <property type="molecule type" value="Genomic_DNA"/>
</dbReference>
<reference evidence="2 3" key="1">
    <citation type="submission" date="2015-11" db="EMBL/GenBank/DDBJ databases">
        <title>Genomic analysis of 38 Legionella species identifies large and diverse effector repertoires.</title>
        <authorList>
            <person name="Burstein D."/>
            <person name="Amaro F."/>
            <person name="Zusman T."/>
            <person name="Lifshitz Z."/>
            <person name="Cohen O."/>
            <person name="Gilbert J.A."/>
            <person name="Pupko T."/>
            <person name="Shuman H.A."/>
            <person name="Segal G."/>
        </authorList>
    </citation>
    <scope>NUCLEOTIDE SEQUENCE [LARGE SCALE GENOMIC DNA]</scope>
    <source>
        <strain evidence="2 3">ATCC 49506</strain>
    </source>
</reference>
<keyword evidence="3" id="KW-1185">Reference proteome</keyword>
<dbReference type="PATRIC" id="fig|45070.6.peg.672"/>
<name>A0A0W0WZP0_9GAMM</name>
<dbReference type="OrthoDB" id="5654187at2"/>
<gene>
    <name evidence="2" type="ORF">Lnau_0633</name>
</gene>
<evidence type="ECO:0000313" key="3">
    <source>
        <dbReference type="Proteomes" id="UP000054725"/>
    </source>
</evidence>
<evidence type="ECO:0000259" key="1">
    <source>
        <dbReference type="PROSITE" id="PS50181"/>
    </source>
</evidence>
<sequence>MTFNELPLEVQAQILSKLKPTDLHATKLVSQFFRHESLRLLSTQSTCQQTFKKLPTTSTYYAVGNQVELTQPSSPFDKSFPYRKERQNIRDKEIKNAIPKSGEVKIFRTKQEAQQYARDTSTINHSTIEHMPAVFQVHLKESVYSAIIKENIVPLVYKTYRLEPKECALEYVTMNVDNLDFISGQVSSHKEVSIASKEDKCLVM</sequence>
<dbReference type="InterPro" id="IPR001810">
    <property type="entry name" value="F-box_dom"/>
</dbReference>
<feature type="domain" description="F-box" evidence="1">
    <location>
        <begin position="1"/>
        <end position="54"/>
    </location>
</feature>
<dbReference type="SUPFAM" id="SSF81383">
    <property type="entry name" value="F-box domain"/>
    <property type="match status" value="1"/>
</dbReference>
<proteinExistence type="predicted"/>
<protein>
    <recommendedName>
        <fullName evidence="1">F-box domain-containing protein</fullName>
    </recommendedName>
</protein>
<dbReference type="AlphaFoldDB" id="A0A0W0WZP0"/>